<feature type="domain" description="Peptidase M1 membrane alanine aminopeptidase" evidence="2">
    <location>
        <begin position="305"/>
        <end position="443"/>
    </location>
</feature>
<accession>A0ABM7QJN2</accession>
<sequence>MADGNVCSWCDRCVSIARTPTLLFFGLLLLLGQPLPISQVLASELLIRHHLEVRLDPEQGLIEVRDRMRLPASKSQWSLILHTGLDPKIIDGEATLTRVSGFGHLVEYRLSLKTPGAVTLAYGGRIRHDLERIDESLGRARQWSHGTIAPDGVFLDGNSGWYPRIPESHQAFVLDVRLPEGWSAIAQGAGTTDPAKGRSHWSELQPQDDIYLIAGRFHAYHKRSDNVQAEAQVYLREPDAALAERYLDATLEYLAFYSDLIGPYPFAKFALVENFWESGYGMPSFTLLGPQVIRLPFILQTSYPHEILHNWWGNGVYVDYGSGNWSEGLTNYLADYWLMERAGRGVEGRRDMLKSFADYVRQGRDFPLTEFVQRHGADTQAIGYNKGAMVFHMLRRELGDETFIQGLRRFYADNRFRAAGYADLRLAFEHVSGRDLSAFFAAWIERAGAPSLALDTVETKSTAEGYRISGRIRQTQPEPPFPLAIPVVIDLDSGESVVETVISHARETRFDLALRSAPVRLRLDPDFEVFRALAAGELPVTLSNLFGSEQGLILIPAAAPEALQSGYRRLAESWRAGHPGWQIDEDQAVERLPTDRPVWLLGWENRHLAAFARDAADFALTPDDDQAPRLTLTSAPNGMNATLDPATDSPVLTRRLEDRPVAWMATHTPDALPALARKLPHYGKYSYLSFSGPEATNSLKGQWPAGDSSLTYRPSPPAQSSNEDQATD</sequence>
<dbReference type="SUPFAM" id="SSF55486">
    <property type="entry name" value="Metalloproteases ('zincins'), catalytic domain"/>
    <property type="match status" value="1"/>
</dbReference>
<dbReference type="Gene3D" id="1.10.390.10">
    <property type="entry name" value="Neutral Protease Domain 2"/>
    <property type="match status" value="1"/>
</dbReference>
<evidence type="ECO:0000256" key="1">
    <source>
        <dbReference type="SAM" id="MobiDB-lite"/>
    </source>
</evidence>
<dbReference type="Pfam" id="PF01433">
    <property type="entry name" value="Peptidase_M1"/>
    <property type="match status" value="1"/>
</dbReference>
<dbReference type="PANTHER" id="PTHR11533:SF174">
    <property type="entry name" value="PUROMYCIN-SENSITIVE AMINOPEPTIDASE-RELATED"/>
    <property type="match status" value="1"/>
</dbReference>
<proteinExistence type="predicted"/>
<organism evidence="3 4">
    <name type="scientific">Allochromatium tepidum</name>
    <dbReference type="NCBI Taxonomy" id="553982"/>
    <lineage>
        <taxon>Bacteria</taxon>
        <taxon>Pseudomonadati</taxon>
        <taxon>Pseudomonadota</taxon>
        <taxon>Gammaproteobacteria</taxon>
        <taxon>Chromatiales</taxon>
        <taxon>Chromatiaceae</taxon>
        <taxon>Allochromatium</taxon>
    </lineage>
</organism>
<evidence type="ECO:0000313" key="4">
    <source>
        <dbReference type="Proteomes" id="UP000680679"/>
    </source>
</evidence>
<dbReference type="EMBL" id="AP024563">
    <property type="protein sequence ID" value="BCU05963.1"/>
    <property type="molecule type" value="Genomic_DNA"/>
</dbReference>
<feature type="region of interest" description="Disordered" evidence="1">
    <location>
        <begin position="696"/>
        <end position="728"/>
    </location>
</feature>
<gene>
    <name evidence="3" type="ORF">Atep_06400</name>
</gene>
<keyword evidence="4" id="KW-1185">Reference proteome</keyword>
<dbReference type="PANTHER" id="PTHR11533">
    <property type="entry name" value="PROTEASE M1 ZINC METALLOPROTEASE"/>
    <property type="match status" value="1"/>
</dbReference>
<evidence type="ECO:0000313" key="3">
    <source>
        <dbReference type="EMBL" id="BCU05963.1"/>
    </source>
</evidence>
<dbReference type="Proteomes" id="UP000680679">
    <property type="component" value="Chromosome"/>
</dbReference>
<name>A0ABM7QJN2_9GAMM</name>
<feature type="compositionally biased region" description="Polar residues" evidence="1">
    <location>
        <begin position="708"/>
        <end position="728"/>
    </location>
</feature>
<dbReference type="InterPro" id="IPR027268">
    <property type="entry name" value="Peptidase_M4/M1_CTD_sf"/>
</dbReference>
<protein>
    <submittedName>
        <fullName evidence="3">Peptidase M1</fullName>
    </submittedName>
</protein>
<dbReference type="InterPro" id="IPR050344">
    <property type="entry name" value="Peptidase_M1_aminopeptidases"/>
</dbReference>
<reference evidence="3 4" key="1">
    <citation type="submission" date="2021-04" db="EMBL/GenBank/DDBJ databases">
        <title>Complete genome sequencing of Allochromatium tepidum strain NZ.</title>
        <authorList>
            <person name="Tsukatani Y."/>
            <person name="Mori H."/>
        </authorList>
    </citation>
    <scope>NUCLEOTIDE SEQUENCE [LARGE SCALE GENOMIC DNA]</scope>
    <source>
        <strain evidence="3 4">NZ</strain>
    </source>
</reference>
<dbReference type="InterPro" id="IPR014782">
    <property type="entry name" value="Peptidase_M1_dom"/>
</dbReference>
<evidence type="ECO:0000259" key="2">
    <source>
        <dbReference type="Pfam" id="PF01433"/>
    </source>
</evidence>